<reference evidence="1 2" key="1">
    <citation type="submission" date="2022-01" db="EMBL/GenBank/DDBJ databases">
        <title>Paraglaciecola sp. G1-23.</title>
        <authorList>
            <person name="Jin M.S."/>
            <person name="Han D.M."/>
            <person name="Kim H.M."/>
            <person name="Jeon C.O."/>
        </authorList>
    </citation>
    <scope>NUCLEOTIDE SEQUENCE [LARGE SCALE GENOMIC DNA]</scope>
    <source>
        <strain evidence="1 2">G1-23</strain>
    </source>
</reference>
<dbReference type="Pfam" id="PF17963">
    <property type="entry name" value="Big_9"/>
    <property type="match status" value="1"/>
</dbReference>
<name>A0ABS9D8H4_9ALTE</name>
<organism evidence="1 2">
    <name type="scientific">Paraglaciecola algarum</name>
    <dbReference type="NCBI Taxonomy" id="3050085"/>
    <lineage>
        <taxon>Bacteria</taxon>
        <taxon>Pseudomonadati</taxon>
        <taxon>Pseudomonadota</taxon>
        <taxon>Gammaproteobacteria</taxon>
        <taxon>Alteromonadales</taxon>
        <taxon>Alteromonadaceae</taxon>
        <taxon>Paraglaciecola</taxon>
    </lineage>
</organism>
<proteinExistence type="predicted"/>
<dbReference type="Proteomes" id="UP001521137">
    <property type="component" value="Unassembled WGS sequence"/>
</dbReference>
<dbReference type="PROSITE" id="PS51257">
    <property type="entry name" value="PROKAR_LIPOPROTEIN"/>
    <property type="match status" value="1"/>
</dbReference>
<comment type="caution">
    <text evidence="1">The sequence shown here is derived from an EMBL/GenBank/DDBJ whole genome shotgun (WGS) entry which is preliminary data.</text>
</comment>
<dbReference type="RefSeq" id="WP_235313275.1">
    <property type="nucleotide sequence ID" value="NZ_JAKGAS010000007.1"/>
</dbReference>
<evidence type="ECO:0000313" key="1">
    <source>
        <dbReference type="EMBL" id="MCF2949176.1"/>
    </source>
</evidence>
<protein>
    <submittedName>
        <fullName evidence="1">Cadherin-like domain-containing protein</fullName>
    </submittedName>
</protein>
<evidence type="ECO:0000313" key="2">
    <source>
        <dbReference type="Proteomes" id="UP001521137"/>
    </source>
</evidence>
<sequence length="165" mass="17808">MNIKLLLVGTSILTLSGCFNSDNELTLPDKNYPPSAIDASFVTQTDMPINGSVEGADPENNMLVFALEQDASNGMLTLNHDGSFTYTPSLEFTGADEFSFSVSDGKNPAVTGTATITVEMRQIKFSNLSREAFSQSATDEPLRINGRVITNDVEDPSAFDDLLLD</sequence>
<accession>A0ABS9D8H4</accession>
<dbReference type="Gene3D" id="2.60.40.3440">
    <property type="match status" value="1"/>
</dbReference>
<gene>
    <name evidence="1" type="ORF">L0668_13735</name>
</gene>
<dbReference type="EMBL" id="JAKGAS010000007">
    <property type="protein sequence ID" value="MCF2949176.1"/>
    <property type="molecule type" value="Genomic_DNA"/>
</dbReference>
<keyword evidence="2" id="KW-1185">Reference proteome</keyword>